<gene>
    <name evidence="1" type="ORF">EZS28_008912</name>
</gene>
<protein>
    <submittedName>
        <fullName evidence="1">Uncharacterized protein</fullName>
    </submittedName>
</protein>
<organism evidence="1 2">
    <name type="scientific">Streblomastix strix</name>
    <dbReference type="NCBI Taxonomy" id="222440"/>
    <lineage>
        <taxon>Eukaryota</taxon>
        <taxon>Metamonada</taxon>
        <taxon>Preaxostyla</taxon>
        <taxon>Oxymonadida</taxon>
        <taxon>Streblomastigidae</taxon>
        <taxon>Streblomastix</taxon>
    </lineage>
</organism>
<dbReference type="EMBL" id="SNRW01001650">
    <property type="protein sequence ID" value="KAA6395560.1"/>
    <property type="molecule type" value="Genomic_DNA"/>
</dbReference>
<reference evidence="1 2" key="1">
    <citation type="submission" date="2019-03" db="EMBL/GenBank/DDBJ databases">
        <title>Single cell metagenomics reveals metabolic interactions within the superorganism composed of flagellate Streblomastix strix and complex community of Bacteroidetes bacteria on its surface.</title>
        <authorList>
            <person name="Treitli S.C."/>
            <person name="Kolisko M."/>
            <person name="Husnik F."/>
            <person name="Keeling P."/>
            <person name="Hampl V."/>
        </authorList>
    </citation>
    <scope>NUCLEOTIDE SEQUENCE [LARGE SCALE GENOMIC DNA]</scope>
    <source>
        <strain evidence="1">ST1C</strain>
    </source>
</reference>
<evidence type="ECO:0000313" key="2">
    <source>
        <dbReference type="Proteomes" id="UP000324800"/>
    </source>
</evidence>
<proteinExistence type="predicted"/>
<dbReference type="AlphaFoldDB" id="A0A5J4WKU9"/>
<name>A0A5J4WKU9_9EUKA</name>
<accession>A0A5J4WKU9</accession>
<evidence type="ECO:0000313" key="1">
    <source>
        <dbReference type="EMBL" id="KAA6395560.1"/>
    </source>
</evidence>
<sequence>MRAPTTIRNQMDLSEYKRVIRNHIIQMQEKTIMDTKQKIVGIFSIMIQMFRLPHAGAGGCRTIQSLKKHIVRREIRNIDSEKNNQNLSFFLAYSLITMPDIKAEGSVAAKRYKEHSRIAEAKRLFQRIYGKKIDDNYQGFNFATEADYYKYLLAHGRENEFKPTKYFITYDIETLFKEARKVIDSNKYEDETIPQHYVVPVIGFNSSKFDVALILKNLQSDEWKIIKYLGSGSNAKQIIVKHNISGIKLRFIDAMIYSTKMKLKQFIKDFTPKTASEIPTKLKFPYKFINYDNYVQELDKSEPFPQETFRNSIKNKNISTIKYQTYLAVAQQFSNRWDYLRHYNFQDTRLMIEPLDYLIDMFFNYKIDMLQFMSMSACANAIKYALAYWDFKLDQDYTPKDDYALFILTQNYWNIKVQNYLEQDKKEIETQATISNNQIVHSTENYSYRQDATYERHDSQVKSSNIRQNQQRHGPFCRQRETLLLILQQIQVKQR</sequence>
<comment type="caution">
    <text evidence="1">The sequence shown here is derived from an EMBL/GenBank/DDBJ whole genome shotgun (WGS) entry which is preliminary data.</text>
</comment>
<dbReference type="Proteomes" id="UP000324800">
    <property type="component" value="Unassembled WGS sequence"/>
</dbReference>